<dbReference type="Gene3D" id="3.30.750.24">
    <property type="entry name" value="STAS domain"/>
    <property type="match status" value="1"/>
</dbReference>
<reference evidence="3" key="1">
    <citation type="journal article" date="2019" name="Int. J. Syst. Evol. Microbiol.">
        <title>The Global Catalogue of Microorganisms (GCM) 10K type strain sequencing project: providing services to taxonomists for standard genome sequencing and annotation.</title>
        <authorList>
            <consortium name="The Broad Institute Genomics Platform"/>
            <consortium name="The Broad Institute Genome Sequencing Center for Infectious Disease"/>
            <person name="Wu L."/>
            <person name="Ma J."/>
        </authorList>
    </citation>
    <scope>NUCLEOTIDE SEQUENCE [LARGE SCALE GENOMIC DNA]</scope>
    <source>
        <strain evidence="3">JCM 32206</strain>
    </source>
</reference>
<organism evidence="2 3">
    <name type="scientific">Rhodococcus olei</name>
    <dbReference type="NCBI Taxonomy" id="2161675"/>
    <lineage>
        <taxon>Bacteria</taxon>
        <taxon>Bacillati</taxon>
        <taxon>Actinomycetota</taxon>
        <taxon>Actinomycetes</taxon>
        <taxon>Mycobacteriales</taxon>
        <taxon>Nocardiaceae</taxon>
        <taxon>Rhodococcus</taxon>
    </lineage>
</organism>
<evidence type="ECO:0000313" key="2">
    <source>
        <dbReference type="EMBL" id="GAA4485328.1"/>
    </source>
</evidence>
<dbReference type="EMBL" id="BAABFB010000063">
    <property type="protein sequence ID" value="GAA4485328.1"/>
    <property type="molecule type" value="Genomic_DNA"/>
</dbReference>
<proteinExistence type="predicted"/>
<dbReference type="PANTHER" id="PTHR33495:SF2">
    <property type="entry name" value="ANTI-SIGMA FACTOR ANTAGONIST TM_1081-RELATED"/>
    <property type="match status" value="1"/>
</dbReference>
<feature type="domain" description="STAS" evidence="1">
    <location>
        <begin position="48"/>
        <end position="157"/>
    </location>
</feature>
<dbReference type="PROSITE" id="PS50801">
    <property type="entry name" value="STAS"/>
    <property type="match status" value="1"/>
</dbReference>
<dbReference type="SUPFAM" id="SSF52091">
    <property type="entry name" value="SpoIIaa-like"/>
    <property type="match status" value="1"/>
</dbReference>
<evidence type="ECO:0000313" key="3">
    <source>
        <dbReference type="Proteomes" id="UP001501183"/>
    </source>
</evidence>
<dbReference type="InterPro" id="IPR002645">
    <property type="entry name" value="STAS_dom"/>
</dbReference>
<dbReference type="CDD" id="cd07043">
    <property type="entry name" value="STAS_anti-anti-sigma_factors"/>
    <property type="match status" value="1"/>
</dbReference>
<sequence>MPTAVIPLSVDIFVARKAKRRLSEQLRFKPRWRLTVRIHIHCLDQPLIESSSTSARGPTVVAVTGDLDTPAVPDFLEGIDRAVSEAARTLIVDLSRVDFVSISAVQALAEAQDRATCMGLAMLLVPAGPVCVRALWATGMANHFDCFRSVRSAVTARRAELAAHTHLGEVRTITGTR</sequence>
<gene>
    <name evidence="2" type="ORF">GCM10023094_39950</name>
</gene>
<dbReference type="Proteomes" id="UP001501183">
    <property type="component" value="Unassembled WGS sequence"/>
</dbReference>
<name>A0ABP8PCD6_9NOCA</name>
<dbReference type="Pfam" id="PF01740">
    <property type="entry name" value="STAS"/>
    <property type="match status" value="1"/>
</dbReference>
<accession>A0ABP8PCD6</accession>
<dbReference type="PANTHER" id="PTHR33495">
    <property type="entry name" value="ANTI-SIGMA FACTOR ANTAGONIST TM_1081-RELATED-RELATED"/>
    <property type="match status" value="1"/>
</dbReference>
<dbReference type="InterPro" id="IPR036513">
    <property type="entry name" value="STAS_dom_sf"/>
</dbReference>
<keyword evidence="3" id="KW-1185">Reference proteome</keyword>
<protein>
    <recommendedName>
        <fullName evidence="1">STAS domain-containing protein</fullName>
    </recommendedName>
</protein>
<evidence type="ECO:0000259" key="1">
    <source>
        <dbReference type="PROSITE" id="PS50801"/>
    </source>
</evidence>
<comment type="caution">
    <text evidence="2">The sequence shown here is derived from an EMBL/GenBank/DDBJ whole genome shotgun (WGS) entry which is preliminary data.</text>
</comment>